<sequence>MPIGAAARAEPATPVTWGVAPSGKSGPNGRSSFTYKLDPGAVLTDYAAISNYSAQPITVDVYASDALTTATGAFDLLPAAQKPTDVGSWVAFEPAYRRMVIPSKSRMDVPFRIRVPENATPGDHAGGIVASIASPESDDQGNRVRVDRRVGARIYLRVTGEMLPALSVEQTEARYTGNLNPFGPGSLTVTYRVRNTGNVRLTGRPQVHVAGPLGLGSGTTQLADLPELLPGGVFTTTVRVDRIRPLVRLDLDLGVMPVPVGDQGIGTTMASRSATVWALPWPQLVLLLLIVVASWLMIRRRRAIARALADARAQGRADAMASARTTEPTDGTADHSPTETARGSS</sequence>
<accession>A0A495JK40</accession>
<evidence type="ECO:0000256" key="2">
    <source>
        <dbReference type="SAM" id="Phobius"/>
    </source>
</evidence>
<keyword evidence="4" id="KW-1185">Reference proteome</keyword>
<dbReference type="Proteomes" id="UP000277671">
    <property type="component" value="Unassembled WGS sequence"/>
</dbReference>
<name>A0A495JK40_9ACTN</name>
<keyword evidence="2" id="KW-0472">Membrane</keyword>
<protein>
    <submittedName>
        <fullName evidence="3">Uncharacterized protein DUF916</fullName>
    </submittedName>
</protein>
<gene>
    <name evidence="3" type="ORF">BDK92_2675</name>
</gene>
<keyword evidence="2" id="KW-1133">Transmembrane helix</keyword>
<dbReference type="EMBL" id="RBKT01000001">
    <property type="protein sequence ID" value="RKR88359.1"/>
    <property type="molecule type" value="Genomic_DNA"/>
</dbReference>
<proteinExistence type="predicted"/>
<dbReference type="AlphaFoldDB" id="A0A495JK40"/>
<organism evidence="3 4">
    <name type="scientific">Micromonospora pisi</name>
    <dbReference type="NCBI Taxonomy" id="589240"/>
    <lineage>
        <taxon>Bacteria</taxon>
        <taxon>Bacillati</taxon>
        <taxon>Actinomycetota</taxon>
        <taxon>Actinomycetes</taxon>
        <taxon>Micromonosporales</taxon>
        <taxon>Micromonosporaceae</taxon>
        <taxon>Micromonospora</taxon>
    </lineage>
</organism>
<feature type="transmembrane region" description="Helical" evidence="2">
    <location>
        <begin position="277"/>
        <end position="298"/>
    </location>
</feature>
<evidence type="ECO:0000256" key="1">
    <source>
        <dbReference type="SAM" id="MobiDB-lite"/>
    </source>
</evidence>
<evidence type="ECO:0000313" key="4">
    <source>
        <dbReference type="Proteomes" id="UP000277671"/>
    </source>
</evidence>
<dbReference type="OrthoDB" id="4336304at2"/>
<feature type="region of interest" description="Disordered" evidence="1">
    <location>
        <begin position="319"/>
        <end position="345"/>
    </location>
</feature>
<evidence type="ECO:0000313" key="3">
    <source>
        <dbReference type="EMBL" id="RKR88359.1"/>
    </source>
</evidence>
<comment type="caution">
    <text evidence="3">The sequence shown here is derived from an EMBL/GenBank/DDBJ whole genome shotgun (WGS) entry which is preliminary data.</text>
</comment>
<keyword evidence="2" id="KW-0812">Transmembrane</keyword>
<reference evidence="3 4" key="1">
    <citation type="submission" date="2018-10" db="EMBL/GenBank/DDBJ databases">
        <title>Sequencing the genomes of 1000 actinobacteria strains.</title>
        <authorList>
            <person name="Klenk H.-P."/>
        </authorList>
    </citation>
    <scope>NUCLEOTIDE SEQUENCE [LARGE SCALE GENOMIC DNA]</scope>
    <source>
        <strain evidence="3 4">DSM 45175</strain>
    </source>
</reference>